<dbReference type="GO" id="GO:0008234">
    <property type="term" value="F:cysteine-type peptidase activity"/>
    <property type="evidence" value="ECO:0007669"/>
    <property type="project" value="InterPro"/>
</dbReference>
<feature type="compositionally biased region" description="Basic and acidic residues" evidence="4">
    <location>
        <begin position="423"/>
        <end position="450"/>
    </location>
</feature>
<dbReference type="PANTHER" id="PTHR48449:SF1">
    <property type="entry name" value="DUF1985 DOMAIN-CONTAINING PROTEIN"/>
    <property type="match status" value="1"/>
</dbReference>
<evidence type="ECO:0000259" key="5">
    <source>
        <dbReference type="PROSITE" id="PS50600"/>
    </source>
</evidence>
<evidence type="ECO:0000256" key="1">
    <source>
        <dbReference type="ARBA" id="ARBA00005234"/>
    </source>
</evidence>
<evidence type="ECO:0000256" key="4">
    <source>
        <dbReference type="SAM" id="MobiDB-lite"/>
    </source>
</evidence>
<dbReference type="SUPFAM" id="SSF54001">
    <property type="entry name" value="Cysteine proteinases"/>
    <property type="match status" value="1"/>
</dbReference>
<dbReference type="OrthoDB" id="1939479at2759"/>
<dbReference type="Proteomes" id="UP000595140">
    <property type="component" value="Unassembled WGS sequence"/>
</dbReference>
<feature type="domain" description="Ubiquitin-like protease family profile" evidence="5">
    <location>
        <begin position="532"/>
        <end position="719"/>
    </location>
</feature>
<feature type="compositionally biased region" description="Acidic residues" evidence="4">
    <location>
        <begin position="395"/>
        <end position="422"/>
    </location>
</feature>
<evidence type="ECO:0000313" key="7">
    <source>
        <dbReference type="Proteomes" id="UP000595140"/>
    </source>
</evidence>
<accession>A0A484KQE0</accession>
<dbReference type="PROSITE" id="PS50600">
    <property type="entry name" value="ULP_PROTEASE"/>
    <property type="match status" value="1"/>
</dbReference>
<dbReference type="Pfam" id="PF09331">
    <property type="entry name" value="DUF1985"/>
    <property type="match status" value="1"/>
</dbReference>
<feature type="compositionally biased region" description="Basic residues" evidence="4">
    <location>
        <begin position="338"/>
        <end position="350"/>
    </location>
</feature>
<dbReference type="InterPro" id="IPR003653">
    <property type="entry name" value="Peptidase_C48_C"/>
</dbReference>
<organism evidence="6 7">
    <name type="scientific">Cuscuta campestris</name>
    <dbReference type="NCBI Taxonomy" id="132261"/>
    <lineage>
        <taxon>Eukaryota</taxon>
        <taxon>Viridiplantae</taxon>
        <taxon>Streptophyta</taxon>
        <taxon>Embryophyta</taxon>
        <taxon>Tracheophyta</taxon>
        <taxon>Spermatophyta</taxon>
        <taxon>Magnoliopsida</taxon>
        <taxon>eudicotyledons</taxon>
        <taxon>Gunneridae</taxon>
        <taxon>Pentapetalae</taxon>
        <taxon>asterids</taxon>
        <taxon>lamiids</taxon>
        <taxon>Solanales</taxon>
        <taxon>Convolvulaceae</taxon>
        <taxon>Cuscuteae</taxon>
        <taxon>Cuscuta</taxon>
        <taxon>Cuscuta subgen. Grammica</taxon>
        <taxon>Cuscuta sect. Cleistogrammica</taxon>
    </lineage>
</organism>
<keyword evidence="3" id="KW-0378">Hydrolase</keyword>
<dbReference type="InterPro" id="IPR015410">
    <property type="entry name" value="DUF1985"/>
</dbReference>
<feature type="region of interest" description="Disordered" evidence="4">
    <location>
        <begin position="338"/>
        <end position="452"/>
    </location>
</feature>
<dbReference type="GO" id="GO:0006508">
    <property type="term" value="P:proteolysis"/>
    <property type="evidence" value="ECO:0007669"/>
    <property type="project" value="UniProtKB-KW"/>
</dbReference>
<name>A0A484KQE0_9ASTE</name>
<keyword evidence="7" id="KW-1185">Reference proteome</keyword>
<dbReference type="EMBL" id="OOIL02000624">
    <property type="protein sequence ID" value="VFQ67570.1"/>
    <property type="molecule type" value="Genomic_DNA"/>
</dbReference>
<dbReference type="PANTHER" id="PTHR48449">
    <property type="entry name" value="DUF1985 DOMAIN-CONTAINING PROTEIN"/>
    <property type="match status" value="1"/>
</dbReference>
<gene>
    <name evidence="6" type="ORF">CCAM_LOCUS9346</name>
</gene>
<feature type="compositionally biased region" description="Acidic residues" evidence="4">
    <location>
        <begin position="355"/>
        <end position="387"/>
    </location>
</feature>
<sequence>MSLLIPVSAHFGAQYSVCSDIREAIKNIEKKLSPGQLQEFRKTPIGHFMGLKNLQFSGQIIHQMLLLLVEDQPDDEFWILRNGEIVKFTFNDWCRITGLPNTKRYPALNDKQLGQSSLCHTFLGGEVTKCTFKHVREKYVAAENNMDSEKMVDFSMLYFIESVLLAKDRSTCIESTHLHLVEEPKKFKSYPWAWESYLLTIRHMKGAMDGQPEKFENKSKETSNYKSLKYTFYGFPLPIHVWAYECFPELVEKNLALKEGTSSCEIINWASKKFPKAVTLKDIFFRDLQQKKNSDADTLRAIRDLRKRIDGVEVKIDAIKKLLVEVVMKLNSSGRRRRSVRIQRQKRARTKAAAAEDDEVSEEDDEIEEGAEENEEETGSDEDADEPQENKEESMEIEDDTEETGETEEENALGENEDTEKNEDEHSPLEKSHKDEDRAEMEGTAEHEPQDIMFVVDSHMVEVDDKEDDDLDEDKLLMELTLNKEKLLGKGKHVINEPLQKRKRQKSKYYCSPFTDPRPRKIARPNVNPFTIEITAEDWNSLESWIHEADNVSPMTIELQSKGVGHVNRDFFRDLIDQEKWLSNDHLEAIMDNMLEVLNGIERKNYTAVGPVFVNHLLRMSADECVWSKDKFLNKFDWSGVEKIFLPVNGDGRHWLLAEIDLLRNQVRVYDSLKGPKSSFYVKEVTAVLNTCLISDVNLQLGYGVEGKLPIFSFFTIIL</sequence>
<evidence type="ECO:0000313" key="6">
    <source>
        <dbReference type="EMBL" id="VFQ67570.1"/>
    </source>
</evidence>
<dbReference type="Pfam" id="PF02902">
    <property type="entry name" value="Peptidase_C48"/>
    <property type="match status" value="1"/>
</dbReference>
<keyword evidence="2" id="KW-0645">Protease</keyword>
<dbReference type="Gene3D" id="3.40.395.10">
    <property type="entry name" value="Adenoviral Proteinase, Chain A"/>
    <property type="match status" value="1"/>
</dbReference>
<comment type="similarity">
    <text evidence="1">Belongs to the peptidase C48 family.</text>
</comment>
<evidence type="ECO:0000256" key="2">
    <source>
        <dbReference type="ARBA" id="ARBA00022670"/>
    </source>
</evidence>
<proteinExistence type="inferred from homology"/>
<dbReference type="AlphaFoldDB" id="A0A484KQE0"/>
<dbReference type="InterPro" id="IPR038765">
    <property type="entry name" value="Papain-like_cys_pep_sf"/>
</dbReference>
<protein>
    <recommendedName>
        <fullName evidence="5">Ubiquitin-like protease family profile domain-containing protein</fullName>
    </recommendedName>
</protein>
<reference evidence="6 7" key="1">
    <citation type="submission" date="2018-04" db="EMBL/GenBank/DDBJ databases">
        <authorList>
            <person name="Vogel A."/>
        </authorList>
    </citation>
    <scope>NUCLEOTIDE SEQUENCE [LARGE SCALE GENOMIC DNA]</scope>
</reference>
<evidence type="ECO:0000256" key="3">
    <source>
        <dbReference type="ARBA" id="ARBA00022801"/>
    </source>
</evidence>